<dbReference type="EMBL" id="JABFAD010000013">
    <property type="protein sequence ID" value="MBA0815728.1"/>
    <property type="molecule type" value="Genomic_DNA"/>
</dbReference>
<name>A0A7J9I1H6_9ROSI</name>
<feature type="non-terminal residue" evidence="1">
    <location>
        <position position="353"/>
    </location>
</feature>
<gene>
    <name evidence="1" type="ORF">Gohar_000479</name>
</gene>
<evidence type="ECO:0000313" key="1">
    <source>
        <dbReference type="EMBL" id="MBA0815728.1"/>
    </source>
</evidence>
<keyword evidence="2" id="KW-1185">Reference proteome</keyword>
<reference evidence="1 2" key="1">
    <citation type="journal article" date="2019" name="Genome Biol. Evol.">
        <title>Insights into the evolution of the New World diploid cottons (Gossypium, subgenus Houzingenia) based on genome sequencing.</title>
        <authorList>
            <person name="Grover C.E."/>
            <person name="Arick M.A. 2nd"/>
            <person name="Thrash A."/>
            <person name="Conover J.L."/>
            <person name="Sanders W.S."/>
            <person name="Peterson D.G."/>
            <person name="Frelichowski J.E."/>
            <person name="Scheffler J.A."/>
            <person name="Scheffler B.E."/>
            <person name="Wendel J.F."/>
        </authorList>
    </citation>
    <scope>NUCLEOTIDE SEQUENCE [LARGE SCALE GENOMIC DNA]</scope>
    <source>
        <strain evidence="1">0</strain>
        <tissue evidence="1">Leaf</tissue>
    </source>
</reference>
<accession>A0A7J9I1H6</accession>
<organism evidence="1 2">
    <name type="scientific">Gossypium harknessii</name>
    <dbReference type="NCBI Taxonomy" id="34285"/>
    <lineage>
        <taxon>Eukaryota</taxon>
        <taxon>Viridiplantae</taxon>
        <taxon>Streptophyta</taxon>
        <taxon>Embryophyta</taxon>
        <taxon>Tracheophyta</taxon>
        <taxon>Spermatophyta</taxon>
        <taxon>Magnoliopsida</taxon>
        <taxon>eudicotyledons</taxon>
        <taxon>Gunneridae</taxon>
        <taxon>Pentapetalae</taxon>
        <taxon>rosids</taxon>
        <taxon>malvids</taxon>
        <taxon>Malvales</taxon>
        <taxon>Malvaceae</taxon>
        <taxon>Malvoideae</taxon>
        <taxon>Gossypium</taxon>
    </lineage>
</organism>
<proteinExistence type="predicted"/>
<dbReference type="AlphaFoldDB" id="A0A7J9I1H6"/>
<comment type="caution">
    <text evidence="1">The sequence shown here is derived from an EMBL/GenBank/DDBJ whole genome shotgun (WGS) entry which is preliminary data.</text>
</comment>
<evidence type="ECO:0000313" key="2">
    <source>
        <dbReference type="Proteomes" id="UP000593560"/>
    </source>
</evidence>
<dbReference type="OrthoDB" id="1000528at2759"/>
<dbReference type="Proteomes" id="UP000593560">
    <property type="component" value="Unassembled WGS sequence"/>
</dbReference>
<protein>
    <submittedName>
        <fullName evidence="1">Uncharacterized protein</fullName>
    </submittedName>
</protein>
<sequence length="353" mass="40206">GPKTHKCIGGELETRDAQIPSFIRRVCYHFGGHVFIVGVTRRRVGSKWLGYEKNLRSWLRIRLKSKENDALGRTSFRPSGLGVHRVGDIVPGDVSSGVTSENQNWWLPFTTTVMGPTPYKDLTIRAVISEEFFVVVYATVEMQETDKNNRYDFLPTHEPIIISELACNPEYMPWFRIHNKPYLYREEARCRHLHMSRPQRVPLNSMSGKANPLSTSMQELAPTALTPMPTPPPVQYVPSYSSAYPNPFIFTQVQYIAPHFSTSNPMSGWTVGHPSPMWHTPEPSHFLMMLMLMIMYRPSMHEAPTESPLVIPLVYGTQHSCAHSSFVTQTPPGSLFYQCESSFQTPIYRPEDA</sequence>